<dbReference type="InterPro" id="IPR029045">
    <property type="entry name" value="ClpP/crotonase-like_dom_sf"/>
</dbReference>
<gene>
    <name evidence="2" type="ORF">C7460_11919</name>
</gene>
<dbReference type="Gene3D" id="3.90.226.10">
    <property type="entry name" value="2-enoyl-CoA Hydratase, Chain A, domain 1"/>
    <property type="match status" value="1"/>
</dbReference>
<dbReference type="Proteomes" id="UP000256779">
    <property type="component" value="Unassembled WGS sequence"/>
</dbReference>
<dbReference type="Pfam" id="PF00378">
    <property type="entry name" value="ECH_1"/>
    <property type="match status" value="1"/>
</dbReference>
<organism evidence="2 3">
    <name type="scientific">Marinoscillum furvescens DSM 4134</name>
    <dbReference type="NCBI Taxonomy" id="1122208"/>
    <lineage>
        <taxon>Bacteria</taxon>
        <taxon>Pseudomonadati</taxon>
        <taxon>Bacteroidota</taxon>
        <taxon>Cytophagia</taxon>
        <taxon>Cytophagales</taxon>
        <taxon>Reichenbachiellaceae</taxon>
        <taxon>Marinoscillum</taxon>
    </lineage>
</organism>
<dbReference type="SUPFAM" id="SSF52096">
    <property type="entry name" value="ClpP/crotonase"/>
    <property type="match status" value="1"/>
</dbReference>
<evidence type="ECO:0000256" key="1">
    <source>
        <dbReference type="ARBA" id="ARBA00005254"/>
    </source>
</evidence>
<proteinExistence type="inferred from homology"/>
<evidence type="ECO:0000313" key="2">
    <source>
        <dbReference type="EMBL" id="RED94908.1"/>
    </source>
</evidence>
<reference evidence="2 3" key="1">
    <citation type="submission" date="2018-07" db="EMBL/GenBank/DDBJ databases">
        <title>Genomic Encyclopedia of Type Strains, Phase IV (KMG-IV): sequencing the most valuable type-strain genomes for metagenomic binning, comparative biology and taxonomic classification.</title>
        <authorList>
            <person name="Goeker M."/>
        </authorList>
    </citation>
    <scope>NUCLEOTIDE SEQUENCE [LARGE SCALE GENOMIC DNA]</scope>
    <source>
        <strain evidence="2 3">DSM 4134</strain>
    </source>
</reference>
<dbReference type="InterPro" id="IPR001753">
    <property type="entry name" value="Enoyl-CoA_hydra/iso"/>
</dbReference>
<comment type="caution">
    <text evidence="2">The sequence shown here is derived from an EMBL/GenBank/DDBJ whole genome shotgun (WGS) entry which is preliminary data.</text>
</comment>
<sequence length="272" mass="29602">MFKIVKILITFQSLTPKSLKMNPYVNWKLLKSGVAEIEFYHPSHNCMPSDLLGELATTIASCGENPQVEVIVLRSGGDRTFCAGASFDELIAIKSLDEGKAFFSGFANVINACRKCPKLIIGRVQGKAVGGGVGLAAAVDYCYATKFAAIRLSELNIGIGPFVIEPAVSRKLGAQYVAQMTYNPSEGKSAEWAQVHGLYAQVFETAEEMDAVMMAHAEQLAKTNPAARTALKKVFWAGTDHWDELLAERAAKSGELVLSEFTKQALAKYRKD</sequence>
<dbReference type="PANTHER" id="PTHR42964">
    <property type="entry name" value="ENOYL-COA HYDRATASE"/>
    <property type="match status" value="1"/>
</dbReference>
<dbReference type="InterPro" id="IPR051683">
    <property type="entry name" value="Enoyl-CoA_Hydratase/Isomerase"/>
</dbReference>
<dbReference type="AlphaFoldDB" id="A0A3D9L0X3"/>
<name>A0A3D9L0X3_MARFU</name>
<comment type="similarity">
    <text evidence="1">Belongs to the enoyl-CoA hydratase/isomerase family.</text>
</comment>
<dbReference type="PANTHER" id="PTHR42964:SF1">
    <property type="entry name" value="POLYKETIDE BIOSYNTHESIS ENOYL-COA HYDRATASE PKSH-RELATED"/>
    <property type="match status" value="1"/>
</dbReference>
<protein>
    <submittedName>
        <fullName evidence="2">Methylglutaconyl-CoA hydratase</fullName>
    </submittedName>
</protein>
<keyword evidence="3" id="KW-1185">Reference proteome</keyword>
<accession>A0A3D9L0X3</accession>
<dbReference type="CDD" id="cd06558">
    <property type="entry name" value="crotonase-like"/>
    <property type="match status" value="1"/>
</dbReference>
<dbReference type="EMBL" id="QREG01000019">
    <property type="protein sequence ID" value="RED94908.1"/>
    <property type="molecule type" value="Genomic_DNA"/>
</dbReference>
<evidence type="ECO:0000313" key="3">
    <source>
        <dbReference type="Proteomes" id="UP000256779"/>
    </source>
</evidence>
<dbReference type="GO" id="GO:0003824">
    <property type="term" value="F:catalytic activity"/>
    <property type="evidence" value="ECO:0007669"/>
    <property type="project" value="UniProtKB-ARBA"/>
</dbReference>